<dbReference type="Proteomes" id="UP000829196">
    <property type="component" value="Unassembled WGS sequence"/>
</dbReference>
<sequence>MSPEPIVEDNISEEIILETVDEVPSDSVEVNVGLTENDAMVEENKGVEGYNVGTSNQNEDENPITTKKRLKRSSVWDEFKEVILPNGQKKGECIHCKKNLSIGTTGSTTQFRRHLDRCAARIRFIRNQKVLHFQPKETDSIAENSQESASLTTFSYDNSKVRESIAHYILINEKPFSIVEEFGFNLVLKSMSPYFLKYSRTTARSDVLLVYEKEKKKLHNALKSIYRISFTTDIWKSKNQRISYMVVTGHYVDSNWKLQKRVLSFLHLSPPHTAIEIVDTFYKSLNEWGLENKVFTLSVDNASNNDRVIKLLKDNFRVRKKLFFGGRIFHVRCCAHILNLMVKDGIKSIEYVVEKIRDSVSYLNASEGRLLRFTDVVHQLHLPTKKLIMDCPTRWNSTYNMLNVALKLREAFTSYSERDLTYHNCPTEEEWSNIEKVCDVLGFFNEATNIISGTEYPTSNLFLSQICIIKKVLDDSSVSSDEFVQNMTKKMKDKFDKYWGECNLLMAFGAIMDPRMKFLVIEYAYPRIYGEQSGQNISYVRALLYELFEEYVTCFEEEAKEASNT</sequence>
<evidence type="ECO:0000256" key="9">
    <source>
        <dbReference type="PROSITE-ProRule" id="PRU00027"/>
    </source>
</evidence>
<dbReference type="InterPro" id="IPR003656">
    <property type="entry name" value="Znf_BED"/>
</dbReference>
<evidence type="ECO:0000256" key="6">
    <source>
        <dbReference type="ARBA" id="ARBA00023125"/>
    </source>
</evidence>
<dbReference type="Pfam" id="PF14372">
    <property type="entry name" value="hAT-like_RNase-H"/>
    <property type="match status" value="1"/>
</dbReference>
<reference evidence="11" key="1">
    <citation type="journal article" date="2022" name="Front. Genet.">
        <title>Chromosome-Scale Assembly of the Dendrobium nobile Genome Provides Insights Into the Molecular Mechanism of the Biosynthesis of the Medicinal Active Ingredient of Dendrobium.</title>
        <authorList>
            <person name="Xu Q."/>
            <person name="Niu S.-C."/>
            <person name="Li K.-L."/>
            <person name="Zheng P.-J."/>
            <person name="Zhang X.-J."/>
            <person name="Jia Y."/>
            <person name="Liu Y."/>
            <person name="Niu Y.-X."/>
            <person name="Yu L.-H."/>
            <person name="Chen D.-F."/>
            <person name="Zhang G.-Q."/>
        </authorList>
    </citation>
    <scope>NUCLEOTIDE SEQUENCE</scope>
    <source>
        <tissue evidence="11">Leaf</tissue>
    </source>
</reference>
<comment type="subcellular location">
    <subcellularLocation>
        <location evidence="1">Nucleus</location>
    </subcellularLocation>
</comment>
<dbReference type="InterPro" id="IPR025525">
    <property type="entry name" value="hAT-like_transposase_RNase-H"/>
</dbReference>
<evidence type="ECO:0000256" key="3">
    <source>
        <dbReference type="ARBA" id="ARBA00022771"/>
    </source>
</evidence>
<dbReference type="GO" id="GO:0008270">
    <property type="term" value="F:zinc ion binding"/>
    <property type="evidence" value="ECO:0007669"/>
    <property type="project" value="UniProtKB-KW"/>
</dbReference>
<name>A0A8T3B8F9_DENNO</name>
<keyword evidence="3 9" id="KW-0863">Zinc-finger</keyword>
<dbReference type="AlphaFoldDB" id="A0A8T3B8F9"/>
<keyword evidence="2" id="KW-0479">Metal-binding</keyword>
<dbReference type="PANTHER" id="PTHR46481:SF10">
    <property type="entry name" value="ZINC FINGER BED DOMAIN-CONTAINING PROTEIN 39"/>
    <property type="match status" value="1"/>
</dbReference>
<evidence type="ECO:0000313" key="11">
    <source>
        <dbReference type="EMBL" id="KAI0503656.1"/>
    </source>
</evidence>
<keyword evidence="12" id="KW-1185">Reference proteome</keyword>
<evidence type="ECO:0000256" key="8">
    <source>
        <dbReference type="ARBA" id="ARBA00023242"/>
    </source>
</evidence>
<evidence type="ECO:0000256" key="2">
    <source>
        <dbReference type="ARBA" id="ARBA00022723"/>
    </source>
</evidence>
<evidence type="ECO:0000256" key="5">
    <source>
        <dbReference type="ARBA" id="ARBA00023015"/>
    </source>
</evidence>
<accession>A0A8T3B8F9</accession>
<keyword evidence="8" id="KW-0539">Nucleus</keyword>
<keyword evidence="6" id="KW-0238">DNA-binding</keyword>
<dbReference type="OrthoDB" id="783864at2759"/>
<evidence type="ECO:0000256" key="7">
    <source>
        <dbReference type="ARBA" id="ARBA00023163"/>
    </source>
</evidence>
<keyword evidence="7" id="KW-0804">Transcription</keyword>
<comment type="caution">
    <text evidence="11">The sequence shown here is derived from an EMBL/GenBank/DDBJ whole genome shotgun (WGS) entry which is preliminary data.</text>
</comment>
<dbReference type="EMBL" id="JAGYWB010000011">
    <property type="protein sequence ID" value="KAI0503656.1"/>
    <property type="molecule type" value="Genomic_DNA"/>
</dbReference>
<dbReference type="InterPro" id="IPR012337">
    <property type="entry name" value="RNaseH-like_sf"/>
</dbReference>
<proteinExistence type="predicted"/>
<dbReference type="PROSITE" id="PS50808">
    <property type="entry name" value="ZF_BED"/>
    <property type="match status" value="1"/>
</dbReference>
<evidence type="ECO:0000259" key="10">
    <source>
        <dbReference type="PROSITE" id="PS50808"/>
    </source>
</evidence>
<feature type="domain" description="BED-type" evidence="10">
    <location>
        <begin position="70"/>
        <end position="141"/>
    </location>
</feature>
<dbReference type="Pfam" id="PF02892">
    <property type="entry name" value="zf-BED"/>
    <property type="match status" value="1"/>
</dbReference>
<keyword evidence="4" id="KW-0862">Zinc</keyword>
<dbReference type="PANTHER" id="PTHR46481">
    <property type="entry name" value="ZINC FINGER BED DOMAIN-CONTAINING PROTEIN 4"/>
    <property type="match status" value="1"/>
</dbReference>
<protein>
    <recommendedName>
        <fullName evidence="10">BED-type domain-containing protein</fullName>
    </recommendedName>
</protein>
<dbReference type="SMART" id="SM00614">
    <property type="entry name" value="ZnF_BED"/>
    <property type="match status" value="1"/>
</dbReference>
<keyword evidence="5" id="KW-0805">Transcription regulation</keyword>
<dbReference type="GO" id="GO:0005634">
    <property type="term" value="C:nucleus"/>
    <property type="evidence" value="ECO:0007669"/>
    <property type="project" value="UniProtKB-SubCell"/>
</dbReference>
<evidence type="ECO:0000256" key="4">
    <source>
        <dbReference type="ARBA" id="ARBA00022833"/>
    </source>
</evidence>
<evidence type="ECO:0000313" key="12">
    <source>
        <dbReference type="Proteomes" id="UP000829196"/>
    </source>
</evidence>
<gene>
    <name evidence="11" type="ORF">KFK09_014591</name>
</gene>
<dbReference type="InterPro" id="IPR052035">
    <property type="entry name" value="ZnF_BED_domain_contain"/>
</dbReference>
<evidence type="ECO:0000256" key="1">
    <source>
        <dbReference type="ARBA" id="ARBA00004123"/>
    </source>
</evidence>
<organism evidence="11 12">
    <name type="scientific">Dendrobium nobile</name>
    <name type="common">Orchid</name>
    <dbReference type="NCBI Taxonomy" id="94219"/>
    <lineage>
        <taxon>Eukaryota</taxon>
        <taxon>Viridiplantae</taxon>
        <taxon>Streptophyta</taxon>
        <taxon>Embryophyta</taxon>
        <taxon>Tracheophyta</taxon>
        <taxon>Spermatophyta</taxon>
        <taxon>Magnoliopsida</taxon>
        <taxon>Liliopsida</taxon>
        <taxon>Asparagales</taxon>
        <taxon>Orchidaceae</taxon>
        <taxon>Epidendroideae</taxon>
        <taxon>Malaxideae</taxon>
        <taxon>Dendrobiinae</taxon>
        <taxon>Dendrobium</taxon>
    </lineage>
</organism>
<dbReference type="SUPFAM" id="SSF53098">
    <property type="entry name" value="Ribonuclease H-like"/>
    <property type="match status" value="1"/>
</dbReference>
<dbReference type="GO" id="GO:0003677">
    <property type="term" value="F:DNA binding"/>
    <property type="evidence" value="ECO:0007669"/>
    <property type="project" value="UniProtKB-KW"/>
</dbReference>